<dbReference type="EMBL" id="BAAARW010000027">
    <property type="protein sequence ID" value="GAA2443747.1"/>
    <property type="molecule type" value="Genomic_DNA"/>
</dbReference>
<dbReference type="EC" id="2.7.13.3" evidence="2"/>
<dbReference type="RefSeq" id="WP_344594929.1">
    <property type="nucleotide sequence ID" value="NZ_BAAARW010000027.1"/>
</dbReference>
<evidence type="ECO:0000256" key="7">
    <source>
        <dbReference type="ARBA" id="ARBA00022840"/>
    </source>
</evidence>
<keyword evidence="4" id="KW-0808">Transferase</keyword>
<comment type="caution">
    <text evidence="13">The sequence shown here is derived from an EMBL/GenBank/DDBJ whole genome shotgun (WGS) entry which is preliminary data.</text>
</comment>
<feature type="transmembrane region" description="Helical" evidence="10">
    <location>
        <begin position="80"/>
        <end position="99"/>
    </location>
</feature>
<name>A0ABN3K1L6_9ACTN</name>
<feature type="domain" description="Signal transduction histidine kinase subgroup 3 dimerisation and phosphoacceptor" evidence="12">
    <location>
        <begin position="152"/>
        <end position="214"/>
    </location>
</feature>
<sequence>MASAGDIPIIGSAVLTCGVLLACPRSRRAEGAGALAAVSLAVTAAYRGPAENGAALWWLAEFATSLLLLRVVARRAPARAALAAGTALTAAVIALPLRLTLHVVPPATTRGAVLGCLFCAMAAAAAAAAGAYPRYLDARRARAVEHARRLQRLDLARDLHDFVAHDVSGIVVQAQAAQVSGDPRVALAALRRIEDAGVRAMASMDRTVRVLHDDRDDHDPRYTLSDLPDLADRFAESTAAEVHLVVQADPPGEASATAYRVIVEALTNVRRHAAGAAAVEVAVTEVPGPAVRVTVTDDGPGGTSRAHRTPGEGGRGLAGLAERVEAGGGEFAAGPRGERGWRVSALLPLPARAGSRS</sequence>
<organism evidence="13 14">
    <name type="scientific">Actinomadura vinacea</name>
    <dbReference type="NCBI Taxonomy" id="115336"/>
    <lineage>
        <taxon>Bacteria</taxon>
        <taxon>Bacillati</taxon>
        <taxon>Actinomycetota</taxon>
        <taxon>Actinomycetes</taxon>
        <taxon>Streptosporangiales</taxon>
        <taxon>Thermomonosporaceae</taxon>
        <taxon>Actinomadura</taxon>
    </lineage>
</organism>
<evidence type="ECO:0000256" key="5">
    <source>
        <dbReference type="ARBA" id="ARBA00022741"/>
    </source>
</evidence>
<feature type="domain" description="Histidine kinase/HSP90-like ATPase" evidence="11">
    <location>
        <begin position="257"/>
        <end position="350"/>
    </location>
</feature>
<dbReference type="PANTHER" id="PTHR24421">
    <property type="entry name" value="NITRATE/NITRITE SENSOR PROTEIN NARX-RELATED"/>
    <property type="match status" value="1"/>
</dbReference>
<proteinExistence type="predicted"/>
<dbReference type="Pfam" id="PF02518">
    <property type="entry name" value="HATPase_c"/>
    <property type="match status" value="1"/>
</dbReference>
<keyword evidence="14" id="KW-1185">Reference proteome</keyword>
<keyword evidence="5" id="KW-0547">Nucleotide-binding</keyword>
<keyword evidence="3" id="KW-0597">Phosphoprotein</keyword>
<dbReference type="Gene3D" id="3.30.565.10">
    <property type="entry name" value="Histidine kinase-like ATPase, C-terminal domain"/>
    <property type="match status" value="1"/>
</dbReference>
<feature type="transmembrane region" description="Helical" evidence="10">
    <location>
        <begin position="55"/>
        <end position="73"/>
    </location>
</feature>
<gene>
    <name evidence="13" type="ORF">GCM10010191_70470</name>
</gene>
<accession>A0ABN3K1L6</accession>
<evidence type="ECO:0000256" key="9">
    <source>
        <dbReference type="SAM" id="MobiDB-lite"/>
    </source>
</evidence>
<keyword evidence="7" id="KW-0067">ATP-binding</keyword>
<evidence type="ECO:0000256" key="1">
    <source>
        <dbReference type="ARBA" id="ARBA00000085"/>
    </source>
</evidence>
<dbReference type="InterPro" id="IPR050482">
    <property type="entry name" value="Sensor_HK_TwoCompSys"/>
</dbReference>
<keyword evidence="10" id="KW-1133">Transmembrane helix</keyword>
<evidence type="ECO:0000256" key="8">
    <source>
        <dbReference type="ARBA" id="ARBA00023012"/>
    </source>
</evidence>
<keyword evidence="10" id="KW-0812">Transmembrane</keyword>
<keyword evidence="10" id="KW-0472">Membrane</keyword>
<feature type="transmembrane region" description="Helical" evidence="10">
    <location>
        <begin position="111"/>
        <end position="132"/>
    </location>
</feature>
<evidence type="ECO:0000259" key="12">
    <source>
        <dbReference type="Pfam" id="PF07730"/>
    </source>
</evidence>
<evidence type="ECO:0000256" key="10">
    <source>
        <dbReference type="SAM" id="Phobius"/>
    </source>
</evidence>
<evidence type="ECO:0000256" key="2">
    <source>
        <dbReference type="ARBA" id="ARBA00012438"/>
    </source>
</evidence>
<dbReference type="InterPro" id="IPR036890">
    <property type="entry name" value="HATPase_C_sf"/>
</dbReference>
<dbReference type="InterPro" id="IPR011712">
    <property type="entry name" value="Sig_transdc_His_kin_sub3_dim/P"/>
</dbReference>
<feature type="transmembrane region" description="Helical" evidence="10">
    <location>
        <begin position="31"/>
        <end position="49"/>
    </location>
</feature>
<feature type="transmembrane region" description="Helical" evidence="10">
    <location>
        <begin position="6"/>
        <end position="24"/>
    </location>
</feature>
<dbReference type="SUPFAM" id="SSF55874">
    <property type="entry name" value="ATPase domain of HSP90 chaperone/DNA topoisomerase II/histidine kinase"/>
    <property type="match status" value="1"/>
</dbReference>
<dbReference type="CDD" id="cd16917">
    <property type="entry name" value="HATPase_UhpB-NarQ-NarX-like"/>
    <property type="match status" value="1"/>
</dbReference>
<protein>
    <recommendedName>
        <fullName evidence="2">histidine kinase</fullName>
        <ecNumber evidence="2">2.7.13.3</ecNumber>
    </recommendedName>
</protein>
<evidence type="ECO:0000256" key="3">
    <source>
        <dbReference type="ARBA" id="ARBA00022553"/>
    </source>
</evidence>
<dbReference type="Proteomes" id="UP001501231">
    <property type="component" value="Unassembled WGS sequence"/>
</dbReference>
<reference evidence="13 14" key="1">
    <citation type="journal article" date="2019" name="Int. J. Syst. Evol. Microbiol.">
        <title>The Global Catalogue of Microorganisms (GCM) 10K type strain sequencing project: providing services to taxonomists for standard genome sequencing and annotation.</title>
        <authorList>
            <consortium name="The Broad Institute Genomics Platform"/>
            <consortium name="The Broad Institute Genome Sequencing Center for Infectious Disease"/>
            <person name="Wu L."/>
            <person name="Ma J."/>
        </authorList>
    </citation>
    <scope>NUCLEOTIDE SEQUENCE [LARGE SCALE GENOMIC DNA]</scope>
    <source>
        <strain evidence="13 14">JCM 3325</strain>
    </source>
</reference>
<evidence type="ECO:0000256" key="6">
    <source>
        <dbReference type="ARBA" id="ARBA00022777"/>
    </source>
</evidence>
<dbReference type="Gene3D" id="1.20.5.1930">
    <property type="match status" value="1"/>
</dbReference>
<comment type="catalytic activity">
    <reaction evidence="1">
        <text>ATP + protein L-histidine = ADP + protein N-phospho-L-histidine.</text>
        <dbReference type="EC" id="2.7.13.3"/>
    </reaction>
</comment>
<keyword evidence="6" id="KW-0418">Kinase</keyword>
<feature type="region of interest" description="Disordered" evidence="9">
    <location>
        <begin position="295"/>
        <end position="316"/>
    </location>
</feature>
<evidence type="ECO:0000256" key="4">
    <source>
        <dbReference type="ARBA" id="ARBA00022679"/>
    </source>
</evidence>
<evidence type="ECO:0000313" key="13">
    <source>
        <dbReference type="EMBL" id="GAA2443747.1"/>
    </source>
</evidence>
<keyword evidence="8" id="KW-0902">Two-component regulatory system</keyword>
<evidence type="ECO:0000259" key="11">
    <source>
        <dbReference type="Pfam" id="PF02518"/>
    </source>
</evidence>
<dbReference type="InterPro" id="IPR003594">
    <property type="entry name" value="HATPase_dom"/>
</dbReference>
<evidence type="ECO:0000313" key="14">
    <source>
        <dbReference type="Proteomes" id="UP001501231"/>
    </source>
</evidence>
<dbReference type="PANTHER" id="PTHR24421:SF10">
    <property type="entry name" value="NITRATE_NITRITE SENSOR PROTEIN NARQ"/>
    <property type="match status" value="1"/>
</dbReference>
<dbReference type="Pfam" id="PF07730">
    <property type="entry name" value="HisKA_3"/>
    <property type="match status" value="1"/>
</dbReference>